<feature type="binding site" evidence="12">
    <location>
        <position position="344"/>
    </location>
    <ligand>
        <name>Zn(2+)</name>
        <dbReference type="ChEBI" id="CHEBI:29105"/>
        <label>2</label>
        <note>catalytic</note>
    </ligand>
</feature>
<feature type="binding site" evidence="12">
    <location>
        <position position="300"/>
    </location>
    <ligand>
        <name>Zn(2+)</name>
        <dbReference type="ChEBI" id="CHEBI:29105"/>
        <label>1</label>
    </ligand>
</feature>
<keyword evidence="6" id="KW-0378">Hydrolase</keyword>
<feature type="binding site" evidence="11">
    <location>
        <position position="336"/>
    </location>
    <ligand>
        <name>Zn(2+)</name>
        <dbReference type="ChEBI" id="CHEBI:29105"/>
        <label>2</label>
        <note>catalytic</note>
    </ligand>
</feature>
<keyword evidence="18" id="KW-1185">Reference proteome</keyword>
<dbReference type="Gene3D" id="3.40.390.10">
    <property type="entry name" value="Collagenase (Catalytic Domain)"/>
    <property type="match status" value="1"/>
</dbReference>
<feature type="binding site" evidence="12">
    <location>
        <position position="277"/>
    </location>
    <ligand>
        <name>Ca(2+)</name>
        <dbReference type="ChEBI" id="CHEBI:29108"/>
        <label>3</label>
    </ligand>
</feature>
<feature type="binding site" evidence="12">
    <location>
        <position position="298"/>
    </location>
    <ligand>
        <name>Ca(2+)</name>
        <dbReference type="ChEBI" id="CHEBI:29108"/>
        <label>2</label>
    </ligand>
</feature>
<keyword evidence="12" id="KW-0106">Calcium</keyword>
<feature type="repeat" description="Hemopexin" evidence="14">
    <location>
        <begin position="560"/>
        <end position="606"/>
    </location>
</feature>
<dbReference type="Pfam" id="PF00045">
    <property type="entry name" value="Hemopexin"/>
    <property type="match status" value="3"/>
</dbReference>
<dbReference type="GO" id="GO:0031012">
    <property type="term" value="C:extracellular matrix"/>
    <property type="evidence" value="ECO:0007669"/>
    <property type="project" value="InterPro"/>
</dbReference>
<dbReference type="AlphaFoldDB" id="A0AAW0WB59"/>
<feature type="binding site" evidence="11">
    <location>
        <position position="330"/>
    </location>
    <ligand>
        <name>Zn(2+)</name>
        <dbReference type="ChEBI" id="CHEBI:29105"/>
        <label>2</label>
        <note>catalytic</note>
    </ligand>
</feature>
<feature type="binding site" evidence="12">
    <location>
        <position position="305"/>
    </location>
    <ligand>
        <name>Ca(2+)</name>
        <dbReference type="ChEBI" id="CHEBI:29108"/>
        <label>3</label>
    </ligand>
</feature>
<dbReference type="PRINTS" id="PR00138">
    <property type="entry name" value="MATRIXIN"/>
</dbReference>
<dbReference type="GO" id="GO:0030574">
    <property type="term" value="P:collagen catabolic process"/>
    <property type="evidence" value="ECO:0007669"/>
    <property type="project" value="TreeGrafter"/>
</dbReference>
<keyword evidence="9" id="KW-0865">Zymogen</keyword>
<keyword evidence="4" id="KW-0732">Signal</keyword>
<feature type="binding site" evidence="12">
    <location>
        <position position="272"/>
    </location>
    <ligand>
        <name>Zn(2+)</name>
        <dbReference type="ChEBI" id="CHEBI:29105"/>
        <label>1</label>
    </ligand>
</feature>
<accession>A0AAW0WB59</accession>
<dbReference type="SMART" id="SM00120">
    <property type="entry name" value="HX"/>
    <property type="match status" value="4"/>
</dbReference>
<dbReference type="InterPro" id="IPR021190">
    <property type="entry name" value="Pept_M10A"/>
</dbReference>
<keyword evidence="3 11" id="KW-0479">Metal-binding</keyword>
<feature type="binding site" description="in inhibited form" evidence="12">
    <location>
        <position position="183"/>
    </location>
    <ligand>
        <name>Zn(2+)</name>
        <dbReference type="ChEBI" id="CHEBI:29105"/>
        <label>2</label>
        <note>catalytic</note>
    </ligand>
</feature>
<dbReference type="InterPro" id="IPR021158">
    <property type="entry name" value="Pept_M10A_Zn_BS"/>
</dbReference>
<dbReference type="GO" id="GO:0005615">
    <property type="term" value="C:extracellular space"/>
    <property type="evidence" value="ECO:0007669"/>
    <property type="project" value="TreeGrafter"/>
</dbReference>
<feature type="compositionally biased region" description="Basic and acidic residues" evidence="15">
    <location>
        <begin position="432"/>
        <end position="461"/>
    </location>
</feature>
<feature type="binding site" evidence="12">
    <location>
        <position position="285"/>
    </location>
    <ligand>
        <name>Zn(2+)</name>
        <dbReference type="ChEBI" id="CHEBI:29105"/>
        <label>1</label>
    </ligand>
</feature>
<keyword evidence="8" id="KW-0482">Metalloprotease</keyword>
<feature type="binding site" evidence="12">
    <location>
        <position position="302"/>
    </location>
    <ligand>
        <name>Ca(2+)</name>
        <dbReference type="ChEBI" id="CHEBI:29108"/>
        <label>3</label>
    </ligand>
</feature>
<dbReference type="SUPFAM" id="SSF55486">
    <property type="entry name" value="Metalloproteases ('zincins'), catalytic domain"/>
    <property type="match status" value="1"/>
</dbReference>
<dbReference type="InterPro" id="IPR001818">
    <property type="entry name" value="Pept_M10_metallopeptidase"/>
</dbReference>
<feature type="binding site" evidence="12">
    <location>
        <position position="278"/>
    </location>
    <ligand>
        <name>Ca(2+)</name>
        <dbReference type="ChEBI" id="CHEBI:29108"/>
        <label>3</label>
    </ligand>
</feature>
<dbReference type="InterPro" id="IPR006026">
    <property type="entry name" value="Peptidase_Metallo"/>
</dbReference>
<evidence type="ECO:0000256" key="6">
    <source>
        <dbReference type="ARBA" id="ARBA00022801"/>
    </source>
</evidence>
<feature type="repeat" description="Hemopexin" evidence="14">
    <location>
        <begin position="656"/>
        <end position="703"/>
    </location>
</feature>
<evidence type="ECO:0000256" key="4">
    <source>
        <dbReference type="ARBA" id="ARBA00022729"/>
    </source>
</evidence>
<evidence type="ECO:0000256" key="8">
    <source>
        <dbReference type="ARBA" id="ARBA00023049"/>
    </source>
</evidence>
<evidence type="ECO:0000256" key="12">
    <source>
        <dbReference type="PIRSR" id="PIRSR621190-2"/>
    </source>
</evidence>
<feature type="active site" evidence="10">
    <location>
        <position position="327"/>
    </location>
</feature>
<sequence length="714" mass="82742">MFSHCDVLSVSMHDLVTVMGTVVPLVRPCDCHRYTMMGVSPSVRAALVLLVLPPAVWAAPAGVLHTPLSPIYRRKADSNASNVNHIRDDPYSDSSTSTPAHAPITPSSDFNFSTPEPVSKVQVLAMRFMQKFGYLPKEDINAASYFDTRSLEKDIIRVQKFGNIPQTGVIDNATLQLMETPRCGLPDVDPYEDQGEHIRRKRFILGGDGWKKRKITYLVANWSPQLRTKENVQRELRRAFDAWSTYSNLQFLEVNHTTADIIIYFASYDHSDGYAFDGPSGILAHAYYPYEFGSYGGDVHFDESEEWTIRPKDDYSGLDFFTVAVHEIGHSLGLAHSPVSGSIMFPYYKGYKPSFSLDYDDVMAMWELYIKRKLDGDDEYFKSTTTTTTTPATYPDEDHQADAAGDNEGDGVDRRKNGGREEEEKEDDFYEEDRKRREEEERRREEERKRQREEDEERKRWEEEIRKKEVEARRKEEEERRRWEEEEEESWVKRKEGDTTKPPPTLPNICHGSYDAVALLRQELFVFKDEYLWRYSARGRLREGYPSLIRSLFPALPTFLKKVDAVFERYSDSSIIFFIGKYYYVHDGDRLVEGSPLPLTNLGLPQVQTSIDAALYWPRAQKTYFFSRDWYYRYNDAEGRMDDGYPKNITKWNGLPNNLDAAFTYSDGESYFFRGYQFWRYNNKLIRPAAGYPKNAPEYWAGCDPESQGHSPAP</sequence>
<feature type="region of interest" description="Disordered" evidence="15">
    <location>
        <begin position="82"/>
        <end position="113"/>
    </location>
</feature>
<dbReference type="EMBL" id="JARKIK010000072">
    <property type="protein sequence ID" value="KAK8728212.1"/>
    <property type="molecule type" value="Genomic_DNA"/>
</dbReference>
<reference evidence="17 18" key="1">
    <citation type="journal article" date="2024" name="BMC Genomics">
        <title>Genome assembly of redclaw crayfish (Cherax quadricarinatus) provides insights into its immune adaptation and hypoxia tolerance.</title>
        <authorList>
            <person name="Liu Z."/>
            <person name="Zheng J."/>
            <person name="Li H."/>
            <person name="Fang K."/>
            <person name="Wang S."/>
            <person name="He J."/>
            <person name="Zhou D."/>
            <person name="Weng S."/>
            <person name="Chi M."/>
            <person name="Gu Z."/>
            <person name="He J."/>
            <person name="Li F."/>
            <person name="Wang M."/>
        </authorList>
    </citation>
    <scope>NUCLEOTIDE SEQUENCE [LARGE SCALE GENOMIC DNA]</scope>
    <source>
        <strain evidence="17">ZL_2023a</strain>
    </source>
</reference>
<keyword evidence="2" id="KW-0645">Protease</keyword>
<feature type="binding site" evidence="12">
    <location>
        <position position="260"/>
    </location>
    <ligand>
        <name>Ca(2+)</name>
        <dbReference type="ChEBI" id="CHEBI:29108"/>
        <label>2</label>
    </ligand>
</feature>
<evidence type="ECO:0000256" key="5">
    <source>
        <dbReference type="ARBA" id="ARBA00022737"/>
    </source>
</evidence>
<feature type="short sequence motif" description="Cysteine switch" evidence="13">
    <location>
        <begin position="181"/>
        <end position="188"/>
    </location>
</feature>
<feature type="binding site" evidence="12">
    <location>
        <position position="270"/>
    </location>
    <ligand>
        <name>Zn(2+)</name>
        <dbReference type="ChEBI" id="CHEBI:29105"/>
        <label>1</label>
    </ligand>
</feature>
<proteinExistence type="inferred from homology"/>
<dbReference type="InterPro" id="IPR024079">
    <property type="entry name" value="MetalloPept_cat_dom_sf"/>
</dbReference>
<feature type="binding site" evidence="12">
    <location>
        <position position="305"/>
    </location>
    <ligand>
        <name>Ca(2+)</name>
        <dbReference type="ChEBI" id="CHEBI:29108"/>
        <label>1</label>
    </ligand>
</feature>
<comment type="similarity">
    <text evidence="1">Belongs to the peptidase M10A family.</text>
</comment>
<dbReference type="CDD" id="cd04278">
    <property type="entry name" value="ZnMc_MMP"/>
    <property type="match status" value="1"/>
</dbReference>
<dbReference type="GO" id="GO:0030198">
    <property type="term" value="P:extracellular matrix organization"/>
    <property type="evidence" value="ECO:0007669"/>
    <property type="project" value="TreeGrafter"/>
</dbReference>
<dbReference type="FunFam" id="3.40.390.10:FF:000022">
    <property type="entry name" value="Matrix metalloproteinase 1, isoform C"/>
    <property type="match status" value="1"/>
</dbReference>
<dbReference type="GO" id="GO:0006508">
    <property type="term" value="P:proteolysis"/>
    <property type="evidence" value="ECO:0007669"/>
    <property type="project" value="UniProtKB-KW"/>
</dbReference>
<dbReference type="PANTHER" id="PTHR10201:SF169">
    <property type="entry name" value="MATRIX METALLOPROTEINASE-16-LIKE PROTEIN"/>
    <property type="match status" value="1"/>
</dbReference>
<feature type="compositionally biased region" description="Basic and acidic residues" evidence="15">
    <location>
        <begin position="411"/>
        <end position="422"/>
    </location>
</feature>
<feature type="binding site" evidence="12">
    <location>
        <position position="660"/>
    </location>
    <ligand>
        <name>Ca(2+)</name>
        <dbReference type="ChEBI" id="CHEBI:29108"/>
        <label>4</label>
    </ligand>
</feature>
<dbReference type="GO" id="GO:0008270">
    <property type="term" value="F:zinc ion binding"/>
    <property type="evidence" value="ECO:0007669"/>
    <property type="project" value="InterPro"/>
</dbReference>
<evidence type="ECO:0000256" key="3">
    <source>
        <dbReference type="ARBA" id="ARBA00022723"/>
    </source>
</evidence>
<evidence type="ECO:0000256" key="9">
    <source>
        <dbReference type="ARBA" id="ARBA00023145"/>
    </source>
</evidence>
<dbReference type="SMART" id="SM00235">
    <property type="entry name" value="ZnMc"/>
    <property type="match status" value="1"/>
</dbReference>
<dbReference type="PIRSF" id="PIRSF001191">
    <property type="entry name" value="Peptidase_M10A_matrix"/>
    <property type="match status" value="1"/>
</dbReference>
<evidence type="ECO:0000313" key="17">
    <source>
        <dbReference type="EMBL" id="KAK8728212.1"/>
    </source>
</evidence>
<feature type="binding site" evidence="12">
    <location>
        <position position="515"/>
    </location>
    <ligand>
        <name>Ca(2+)</name>
        <dbReference type="ChEBI" id="CHEBI:29108"/>
        <label>4</label>
    </ligand>
</feature>
<dbReference type="PROSITE" id="PS00546">
    <property type="entry name" value="CYSTEINE_SWITCH"/>
    <property type="match status" value="1"/>
</dbReference>
<dbReference type="CDD" id="cd00094">
    <property type="entry name" value="HX"/>
    <property type="match status" value="1"/>
</dbReference>
<dbReference type="InterPro" id="IPR033739">
    <property type="entry name" value="M10A_MMP"/>
</dbReference>
<evidence type="ECO:0000259" key="16">
    <source>
        <dbReference type="SMART" id="SM00235"/>
    </source>
</evidence>
<dbReference type="InterPro" id="IPR036365">
    <property type="entry name" value="PGBD-like_sf"/>
</dbReference>
<dbReference type="SUPFAM" id="SSF50923">
    <property type="entry name" value="Hemopexin-like domain"/>
    <property type="match status" value="1"/>
</dbReference>
<evidence type="ECO:0000256" key="14">
    <source>
        <dbReference type="PROSITE-ProRule" id="PRU01011"/>
    </source>
</evidence>
<dbReference type="SUPFAM" id="SSF47090">
    <property type="entry name" value="PGBD-like"/>
    <property type="match status" value="1"/>
</dbReference>
<dbReference type="InterPro" id="IPR036375">
    <property type="entry name" value="Hemopexin-like_dom_sf"/>
</dbReference>
<dbReference type="InterPro" id="IPR000585">
    <property type="entry name" value="Hemopexin-like_dom"/>
</dbReference>
<feature type="binding site" evidence="12">
    <location>
        <position position="614"/>
    </location>
    <ligand>
        <name>Ca(2+)</name>
        <dbReference type="ChEBI" id="CHEBI:29108"/>
        <label>5</label>
    </ligand>
</feature>
<comment type="cofactor">
    <cofactor evidence="12">
        <name>Ca(2+)</name>
        <dbReference type="ChEBI" id="CHEBI:29108"/>
    </cofactor>
    <text evidence="12">Can bind about 5 Ca(2+) ions per subunit.</text>
</comment>
<keyword evidence="5" id="KW-0677">Repeat</keyword>
<evidence type="ECO:0000256" key="2">
    <source>
        <dbReference type="ARBA" id="ARBA00022670"/>
    </source>
</evidence>
<feature type="region of interest" description="Disordered" evidence="15">
    <location>
        <begin position="385"/>
        <end position="461"/>
    </location>
</feature>
<organism evidence="17 18">
    <name type="scientific">Cherax quadricarinatus</name>
    <name type="common">Australian red claw crayfish</name>
    <dbReference type="NCBI Taxonomy" id="27406"/>
    <lineage>
        <taxon>Eukaryota</taxon>
        <taxon>Metazoa</taxon>
        <taxon>Ecdysozoa</taxon>
        <taxon>Arthropoda</taxon>
        <taxon>Crustacea</taxon>
        <taxon>Multicrustacea</taxon>
        <taxon>Malacostraca</taxon>
        <taxon>Eumalacostraca</taxon>
        <taxon>Eucarida</taxon>
        <taxon>Decapoda</taxon>
        <taxon>Pleocyemata</taxon>
        <taxon>Astacidea</taxon>
        <taxon>Parastacoidea</taxon>
        <taxon>Parastacidae</taxon>
        <taxon>Cherax</taxon>
    </lineage>
</organism>
<dbReference type="InterPro" id="IPR018487">
    <property type="entry name" value="Hemopexin-like_repeat"/>
</dbReference>
<feature type="binding site" evidence="12">
    <location>
        <position position="280"/>
    </location>
    <ligand>
        <name>Ca(2+)</name>
        <dbReference type="ChEBI" id="CHEBI:29108"/>
        <label>3</label>
    </ligand>
</feature>
<feature type="binding site" evidence="11">
    <location>
        <position position="326"/>
    </location>
    <ligand>
        <name>Zn(2+)</name>
        <dbReference type="ChEBI" id="CHEBI:29105"/>
        <label>2</label>
        <note>catalytic</note>
    </ligand>
</feature>
<comment type="caution">
    <text evidence="17">The sequence shown here is derived from an EMBL/GenBank/DDBJ whole genome shotgun (WGS) entry which is preliminary data.</text>
</comment>
<evidence type="ECO:0000256" key="11">
    <source>
        <dbReference type="PIRSR" id="PIRSR001191-2"/>
    </source>
</evidence>
<name>A0AAW0WB59_CHEQU</name>
<evidence type="ECO:0000256" key="10">
    <source>
        <dbReference type="PIRSR" id="PIRSR001191-1"/>
    </source>
</evidence>
<dbReference type="GO" id="GO:0004222">
    <property type="term" value="F:metalloendopeptidase activity"/>
    <property type="evidence" value="ECO:0007669"/>
    <property type="project" value="InterPro"/>
</dbReference>
<evidence type="ECO:0000256" key="15">
    <source>
        <dbReference type="SAM" id="MobiDB-lite"/>
    </source>
</evidence>
<feature type="binding site" evidence="12">
    <location>
        <position position="296"/>
    </location>
    <ligand>
        <name>Ca(2+)</name>
        <dbReference type="ChEBI" id="CHEBI:29108"/>
        <label>2</label>
    </ligand>
</feature>
<protein>
    <recommendedName>
        <fullName evidence="16">Peptidase metallopeptidase domain-containing protein</fullName>
    </recommendedName>
</protein>
<evidence type="ECO:0000256" key="7">
    <source>
        <dbReference type="ARBA" id="ARBA00022833"/>
    </source>
</evidence>
<dbReference type="Proteomes" id="UP001445076">
    <property type="component" value="Unassembled WGS sequence"/>
</dbReference>
<evidence type="ECO:0000256" key="13">
    <source>
        <dbReference type="PIRSR" id="PIRSR621190-5"/>
    </source>
</evidence>
<keyword evidence="7 11" id="KW-0862">Zinc</keyword>
<feature type="repeat" description="Hemopexin" evidence="14">
    <location>
        <begin position="608"/>
        <end position="655"/>
    </location>
</feature>
<feature type="repeat" description="Hemopexin" evidence="14">
    <location>
        <begin position="507"/>
        <end position="556"/>
    </location>
</feature>
<gene>
    <name evidence="17" type="ORF">OTU49_009173</name>
</gene>
<feature type="binding site" evidence="12">
    <location>
        <position position="564"/>
    </location>
    <ligand>
        <name>Ca(2+)</name>
        <dbReference type="ChEBI" id="CHEBI:29108"/>
        <label>4</label>
    </ligand>
</feature>
<dbReference type="Pfam" id="PF00413">
    <property type="entry name" value="Peptidase_M10"/>
    <property type="match status" value="1"/>
</dbReference>
<evidence type="ECO:0000313" key="18">
    <source>
        <dbReference type="Proteomes" id="UP001445076"/>
    </source>
</evidence>
<comment type="cofactor">
    <cofactor evidence="12">
        <name>Zn(2+)</name>
        <dbReference type="ChEBI" id="CHEBI:29105"/>
    </cofactor>
    <text evidence="12">Binds 2 Zn(2+) ions per subunit.</text>
</comment>
<evidence type="ECO:0000256" key="1">
    <source>
        <dbReference type="ARBA" id="ARBA00010370"/>
    </source>
</evidence>
<dbReference type="PROSITE" id="PS51642">
    <property type="entry name" value="HEMOPEXIN_2"/>
    <property type="match status" value="4"/>
</dbReference>
<dbReference type="FunFam" id="2.110.10.10:FF:000018">
    <property type="entry name" value="Matrix metallopeptidase 25b"/>
    <property type="match status" value="1"/>
</dbReference>
<dbReference type="PANTHER" id="PTHR10201">
    <property type="entry name" value="MATRIX METALLOPROTEINASE"/>
    <property type="match status" value="1"/>
</dbReference>
<feature type="domain" description="Peptidase metallopeptidase" evidence="16">
    <location>
        <begin position="206"/>
        <end position="371"/>
    </location>
</feature>
<dbReference type="Gene3D" id="2.110.10.10">
    <property type="entry name" value="Hemopexin-like domain"/>
    <property type="match status" value="1"/>
</dbReference>